<accession>A0AAW1NRF7</accession>
<comment type="similarity">
    <text evidence="1">Belongs to the glycosyltransferase 34 family.</text>
</comment>
<dbReference type="GO" id="GO:0016020">
    <property type="term" value="C:membrane"/>
    <property type="evidence" value="ECO:0007669"/>
    <property type="project" value="InterPro"/>
</dbReference>
<evidence type="ECO:0008006" key="7">
    <source>
        <dbReference type="Google" id="ProtNLM"/>
    </source>
</evidence>
<dbReference type="Proteomes" id="UP001465755">
    <property type="component" value="Unassembled WGS sequence"/>
</dbReference>
<keyword evidence="2" id="KW-0328">Glycosyltransferase</keyword>
<evidence type="ECO:0000313" key="5">
    <source>
        <dbReference type="EMBL" id="KAK9791809.1"/>
    </source>
</evidence>
<evidence type="ECO:0000256" key="4">
    <source>
        <dbReference type="SAM" id="Phobius"/>
    </source>
</evidence>
<protein>
    <recommendedName>
        <fullName evidence="7">Galactosyl transferase GMA12/MNN10 family protein</fullName>
    </recommendedName>
</protein>
<gene>
    <name evidence="5" type="ORF">WJX73_003465</name>
</gene>
<keyword evidence="3" id="KW-0808">Transferase</keyword>
<keyword evidence="4" id="KW-0472">Membrane</keyword>
<reference evidence="5 6" key="1">
    <citation type="journal article" date="2024" name="Nat. Commun.">
        <title>Phylogenomics reveals the evolutionary origins of lichenization in chlorophyte algae.</title>
        <authorList>
            <person name="Puginier C."/>
            <person name="Libourel C."/>
            <person name="Otte J."/>
            <person name="Skaloud P."/>
            <person name="Haon M."/>
            <person name="Grisel S."/>
            <person name="Petersen M."/>
            <person name="Berrin J.G."/>
            <person name="Delaux P.M."/>
            <person name="Dal Grande F."/>
            <person name="Keller J."/>
        </authorList>
    </citation>
    <scope>NUCLEOTIDE SEQUENCE [LARGE SCALE GENOMIC DNA]</scope>
    <source>
        <strain evidence="5 6">SAG 2036</strain>
    </source>
</reference>
<comment type="caution">
    <text evidence="5">The sequence shown here is derived from an EMBL/GenBank/DDBJ whole genome shotgun (WGS) entry which is preliminary data.</text>
</comment>
<dbReference type="Pfam" id="PF05637">
    <property type="entry name" value="Glyco_transf_34"/>
    <property type="match status" value="1"/>
</dbReference>
<dbReference type="PANTHER" id="PTHR31311:SF44">
    <property type="entry name" value="GLYCOSYLTRANSFERASE 2-RELATED"/>
    <property type="match status" value="1"/>
</dbReference>
<keyword evidence="6" id="KW-1185">Reference proteome</keyword>
<dbReference type="AlphaFoldDB" id="A0AAW1NRF7"/>
<dbReference type="Gene3D" id="3.90.550.10">
    <property type="entry name" value="Spore Coat Polysaccharide Biosynthesis Protein SpsA, Chain A"/>
    <property type="match status" value="1"/>
</dbReference>
<dbReference type="SUPFAM" id="SSF53448">
    <property type="entry name" value="Nucleotide-diphospho-sugar transferases"/>
    <property type="match status" value="1"/>
</dbReference>
<sequence>MIPITRVFEAVVCTAFYAGVCYMLFDGAARKLRTSPLLMPPPPKLVLVTAVHDQPCTYPRGDYLNYISVLNKQDYARLHGYKCMAPSELADPRLKFMWNKVAWLLQAMNDFPDAEWYLWIDSDTIIIDVSFTLPFWNYAGKDLVIWGNETKMLQGDGRHGMNSGVMLFRNTRWSREFLEGIAEIGLIPEPFLGQRLREQLTAPGYDYDPGLRDQNAIVYTLKKEWARHHQHVLTISKQYCMNCYWRDLLELGDLRSDESRVHFINHFSGCQMCTEQNKNSDYKECETEFVKSFEYANSIMMKMLARKPARNLTNHEQLAALPYCRANPTSRECRPSVNAVQMAAEGLVMDERGRLTGATIQPPHALFVGMLWGL</sequence>
<name>A0AAW1NRF7_9CHLO</name>
<dbReference type="EMBL" id="JALJOQ010000172">
    <property type="protein sequence ID" value="KAK9791809.1"/>
    <property type="molecule type" value="Genomic_DNA"/>
</dbReference>
<evidence type="ECO:0000313" key="6">
    <source>
        <dbReference type="Proteomes" id="UP001465755"/>
    </source>
</evidence>
<dbReference type="PANTHER" id="PTHR31311">
    <property type="entry name" value="XYLOGLUCAN 6-XYLOSYLTRANSFERASE 5-RELATED-RELATED"/>
    <property type="match status" value="1"/>
</dbReference>
<evidence type="ECO:0000256" key="2">
    <source>
        <dbReference type="ARBA" id="ARBA00022676"/>
    </source>
</evidence>
<evidence type="ECO:0000256" key="1">
    <source>
        <dbReference type="ARBA" id="ARBA00005664"/>
    </source>
</evidence>
<dbReference type="GO" id="GO:0016757">
    <property type="term" value="F:glycosyltransferase activity"/>
    <property type="evidence" value="ECO:0007669"/>
    <property type="project" value="UniProtKB-KW"/>
</dbReference>
<proteinExistence type="inferred from homology"/>
<keyword evidence="4" id="KW-1133">Transmembrane helix</keyword>
<evidence type="ECO:0000256" key="3">
    <source>
        <dbReference type="ARBA" id="ARBA00022679"/>
    </source>
</evidence>
<keyword evidence="4" id="KW-0812">Transmembrane</keyword>
<organism evidence="5 6">
    <name type="scientific">Symbiochloris irregularis</name>
    <dbReference type="NCBI Taxonomy" id="706552"/>
    <lineage>
        <taxon>Eukaryota</taxon>
        <taxon>Viridiplantae</taxon>
        <taxon>Chlorophyta</taxon>
        <taxon>core chlorophytes</taxon>
        <taxon>Trebouxiophyceae</taxon>
        <taxon>Trebouxiales</taxon>
        <taxon>Trebouxiaceae</taxon>
        <taxon>Symbiochloris</taxon>
    </lineage>
</organism>
<dbReference type="InterPro" id="IPR029044">
    <property type="entry name" value="Nucleotide-diphossugar_trans"/>
</dbReference>
<feature type="transmembrane region" description="Helical" evidence="4">
    <location>
        <begin position="7"/>
        <end position="25"/>
    </location>
</feature>
<dbReference type="InterPro" id="IPR008630">
    <property type="entry name" value="Glyco_trans_34"/>
</dbReference>